<dbReference type="Proteomes" id="UP000027195">
    <property type="component" value="Unassembled WGS sequence"/>
</dbReference>
<accession>A0A067LTI6</accession>
<evidence type="ECO:0000313" key="2">
    <source>
        <dbReference type="EMBL" id="KDQ06364.1"/>
    </source>
</evidence>
<organism evidence="2 3">
    <name type="scientific">Botryobasidium botryosum (strain FD-172 SS1)</name>
    <dbReference type="NCBI Taxonomy" id="930990"/>
    <lineage>
        <taxon>Eukaryota</taxon>
        <taxon>Fungi</taxon>
        <taxon>Dikarya</taxon>
        <taxon>Basidiomycota</taxon>
        <taxon>Agaricomycotina</taxon>
        <taxon>Agaricomycetes</taxon>
        <taxon>Cantharellales</taxon>
        <taxon>Botryobasidiaceae</taxon>
        <taxon>Botryobasidium</taxon>
    </lineage>
</organism>
<proteinExistence type="predicted"/>
<dbReference type="EMBL" id="KL198139">
    <property type="protein sequence ID" value="KDQ06364.1"/>
    <property type="molecule type" value="Genomic_DNA"/>
</dbReference>
<dbReference type="HOGENOM" id="CLU_1895854_0_0_1"/>
<dbReference type="AlphaFoldDB" id="A0A067LTI6"/>
<evidence type="ECO:0000256" key="1">
    <source>
        <dbReference type="SAM" id="MobiDB-lite"/>
    </source>
</evidence>
<name>A0A067LTI6_BOTB1</name>
<feature type="region of interest" description="Disordered" evidence="1">
    <location>
        <begin position="1"/>
        <end position="100"/>
    </location>
</feature>
<reference evidence="3" key="1">
    <citation type="journal article" date="2014" name="Proc. Natl. Acad. Sci. U.S.A.">
        <title>Extensive sampling of basidiomycete genomes demonstrates inadequacy of the white-rot/brown-rot paradigm for wood decay fungi.</title>
        <authorList>
            <person name="Riley R."/>
            <person name="Salamov A.A."/>
            <person name="Brown D.W."/>
            <person name="Nagy L.G."/>
            <person name="Floudas D."/>
            <person name="Held B.W."/>
            <person name="Levasseur A."/>
            <person name="Lombard V."/>
            <person name="Morin E."/>
            <person name="Otillar R."/>
            <person name="Lindquist E.A."/>
            <person name="Sun H."/>
            <person name="LaButti K.M."/>
            <person name="Schmutz J."/>
            <person name="Jabbour D."/>
            <person name="Luo H."/>
            <person name="Baker S.E."/>
            <person name="Pisabarro A.G."/>
            <person name="Walton J.D."/>
            <person name="Blanchette R.A."/>
            <person name="Henrissat B."/>
            <person name="Martin F."/>
            <person name="Cullen D."/>
            <person name="Hibbett D.S."/>
            <person name="Grigoriev I.V."/>
        </authorList>
    </citation>
    <scope>NUCLEOTIDE SEQUENCE [LARGE SCALE GENOMIC DNA]</scope>
    <source>
        <strain evidence="3">FD-172 SS1</strain>
    </source>
</reference>
<feature type="compositionally biased region" description="Low complexity" evidence="1">
    <location>
        <begin position="7"/>
        <end position="48"/>
    </location>
</feature>
<sequence length="134" mass="14230">MHGSDIPSPRLRTISTSSSSSVSVGVPSWTSDPISQTLTPLRRTLTTRQVPASPSAPARKFGSLSSLEPRSSQHRQKPTEFGLYDDSSPPMTAMSLTFPTPPALKPDLLVKMMARSTPTGGHTLSLAVGSHFGT</sequence>
<protein>
    <submittedName>
        <fullName evidence="2">Uncharacterized protein</fullName>
    </submittedName>
</protein>
<gene>
    <name evidence="2" type="ORF">BOTBODRAFT_39649</name>
</gene>
<keyword evidence="3" id="KW-1185">Reference proteome</keyword>
<dbReference type="InParanoid" id="A0A067LTI6"/>
<evidence type="ECO:0000313" key="3">
    <source>
        <dbReference type="Proteomes" id="UP000027195"/>
    </source>
</evidence>